<dbReference type="Pfam" id="PF01078">
    <property type="entry name" value="Mg_chelatase"/>
    <property type="match status" value="1"/>
</dbReference>
<protein>
    <submittedName>
        <fullName evidence="5">Magnesium chelatase</fullName>
    </submittedName>
</protein>
<reference evidence="6" key="1">
    <citation type="submission" date="2017-04" db="EMBL/GenBank/DDBJ databases">
        <title>Function of individual gut microbiota members based on whole genome sequencing of pure cultures obtained from chicken caecum.</title>
        <authorList>
            <person name="Medvecky M."/>
            <person name="Cejkova D."/>
            <person name="Polansky O."/>
            <person name="Karasova D."/>
            <person name="Kubasova T."/>
            <person name="Cizek A."/>
            <person name="Rychlik I."/>
        </authorList>
    </citation>
    <scope>NUCLEOTIDE SEQUENCE [LARGE SCALE GENOMIC DNA]</scope>
    <source>
        <strain evidence="6">An90</strain>
    </source>
</reference>
<dbReference type="Proteomes" id="UP000195772">
    <property type="component" value="Unassembled WGS sequence"/>
</dbReference>
<keyword evidence="2" id="KW-0547">Nucleotide-binding</keyword>
<dbReference type="Pfam" id="PF13335">
    <property type="entry name" value="Mg_chelatase_C"/>
    <property type="match status" value="1"/>
</dbReference>
<dbReference type="InterPro" id="IPR001208">
    <property type="entry name" value="MCM_dom"/>
</dbReference>
<dbReference type="EMBL" id="NFHB01000004">
    <property type="protein sequence ID" value="OUN03584.1"/>
    <property type="molecule type" value="Genomic_DNA"/>
</dbReference>
<evidence type="ECO:0000256" key="1">
    <source>
        <dbReference type="ARBA" id="ARBA00006354"/>
    </source>
</evidence>
<dbReference type="NCBIfam" id="TIGR00368">
    <property type="entry name" value="YifB family Mg chelatase-like AAA ATPase"/>
    <property type="match status" value="1"/>
</dbReference>
<dbReference type="OrthoDB" id="9813147at2"/>
<dbReference type="PRINTS" id="PR01657">
    <property type="entry name" value="MCMFAMILY"/>
</dbReference>
<dbReference type="InterPro" id="IPR020568">
    <property type="entry name" value="Ribosomal_Su5_D2-typ_SF"/>
</dbReference>
<keyword evidence="3" id="KW-0067">ATP-binding</keyword>
<dbReference type="Gene3D" id="3.40.50.300">
    <property type="entry name" value="P-loop containing nucleotide triphosphate hydrolases"/>
    <property type="match status" value="1"/>
</dbReference>
<dbReference type="Pfam" id="PF13541">
    <property type="entry name" value="ChlI"/>
    <property type="match status" value="1"/>
</dbReference>
<dbReference type="AlphaFoldDB" id="A0A1Y3QV94"/>
<dbReference type="InterPro" id="IPR004482">
    <property type="entry name" value="Mg_chelat-rel"/>
</dbReference>
<dbReference type="GO" id="GO:0003677">
    <property type="term" value="F:DNA binding"/>
    <property type="evidence" value="ECO:0007669"/>
    <property type="project" value="InterPro"/>
</dbReference>
<evidence type="ECO:0000313" key="5">
    <source>
        <dbReference type="EMBL" id="OUN03584.1"/>
    </source>
</evidence>
<proteinExistence type="inferred from homology"/>
<dbReference type="InterPro" id="IPR014721">
    <property type="entry name" value="Ribsml_uS5_D2-typ_fold_subgr"/>
</dbReference>
<feature type="domain" description="AAA+ ATPase" evidence="4">
    <location>
        <begin position="214"/>
        <end position="397"/>
    </location>
</feature>
<evidence type="ECO:0000313" key="6">
    <source>
        <dbReference type="Proteomes" id="UP000195772"/>
    </source>
</evidence>
<dbReference type="InterPro" id="IPR025158">
    <property type="entry name" value="Mg_chelat-rel_C"/>
</dbReference>
<evidence type="ECO:0000259" key="4">
    <source>
        <dbReference type="SMART" id="SM00382"/>
    </source>
</evidence>
<dbReference type="Gene3D" id="3.30.230.10">
    <property type="match status" value="1"/>
</dbReference>
<dbReference type="PANTHER" id="PTHR32039:SF7">
    <property type="entry name" value="COMPETENCE PROTEIN COMM"/>
    <property type="match status" value="1"/>
</dbReference>
<accession>A0A1Y3QV94</accession>
<dbReference type="InterPro" id="IPR027417">
    <property type="entry name" value="P-loop_NTPase"/>
</dbReference>
<sequence length="513" mass="54035">MFVRTYAGAIVGIDAAAVAVEVNIAGGGLGMYLVGLPDNAVKESEQRIRAAFENSGERMSGRKVVVSLAPADLRKEGASFDLPIAVGILAAMGRVDAGALGGTMFAGELSLDGTLKPVRGVLPMAVRARDEGLRRLVLPAGNAREAAVVEGIDVLGAGSLKEVMALLNGEAEIEPAVPGAAEPFEVAAGRYEEDFADVKGQALAKRALEIAAAGGHNVLMIGAPGSGKTMLARRMPTILPPLSPGEALETTKIHSVAGKAGAAGGLMARRPYRAPHHTISQVALIGGGQSPRPGEVSLAHNGVLFLDELPEFGRSVLEVLRQPLEEKKITVSRAKYSVEYPANFTLVAAMNPCPCGYYNHPARECVCSPGSVHRYMSRISGPLMDRIDMHVEVTPVCAAELSAAAPGESSAAIRARVVRARELQAVRFRGAQGVHTNAMMNAAMLREYCRPDAASAALLERAMERLNLSARAYDRILKVARTIADLAGRDTVAAADVAEAINYRSLDRGNWGR</sequence>
<gene>
    <name evidence="5" type="ORF">B5G41_07810</name>
</gene>
<comment type="caution">
    <text evidence="5">The sequence shown here is derived from an EMBL/GenBank/DDBJ whole genome shotgun (WGS) entry which is preliminary data.</text>
</comment>
<dbReference type="InterPro" id="IPR003593">
    <property type="entry name" value="AAA+_ATPase"/>
</dbReference>
<dbReference type="SMART" id="SM00382">
    <property type="entry name" value="AAA"/>
    <property type="match status" value="1"/>
</dbReference>
<evidence type="ECO:0000256" key="3">
    <source>
        <dbReference type="ARBA" id="ARBA00022840"/>
    </source>
</evidence>
<name>A0A1Y3QV94_9BACT</name>
<dbReference type="InterPro" id="IPR045006">
    <property type="entry name" value="CHLI-like"/>
</dbReference>
<dbReference type="SUPFAM" id="SSF54211">
    <property type="entry name" value="Ribosomal protein S5 domain 2-like"/>
    <property type="match status" value="1"/>
</dbReference>
<dbReference type="RefSeq" id="WP_087402196.1">
    <property type="nucleotide sequence ID" value="NZ_JAHOOA010000001.1"/>
</dbReference>
<dbReference type="eggNOG" id="COG0606">
    <property type="taxonomic scope" value="Bacteria"/>
</dbReference>
<evidence type="ECO:0000256" key="2">
    <source>
        <dbReference type="ARBA" id="ARBA00022741"/>
    </source>
</evidence>
<dbReference type="GO" id="GO:0005524">
    <property type="term" value="F:ATP binding"/>
    <property type="evidence" value="ECO:0007669"/>
    <property type="project" value="UniProtKB-KW"/>
</dbReference>
<organism evidence="5 6">
    <name type="scientific">Alistipes onderdonkii</name>
    <dbReference type="NCBI Taxonomy" id="328813"/>
    <lineage>
        <taxon>Bacteria</taxon>
        <taxon>Pseudomonadati</taxon>
        <taxon>Bacteroidota</taxon>
        <taxon>Bacteroidia</taxon>
        <taxon>Bacteroidales</taxon>
        <taxon>Rikenellaceae</taxon>
        <taxon>Alistipes</taxon>
    </lineage>
</organism>
<dbReference type="InterPro" id="IPR000523">
    <property type="entry name" value="Mg_chelatse_chII-like_cat_dom"/>
</dbReference>
<dbReference type="SUPFAM" id="SSF52540">
    <property type="entry name" value="P-loop containing nucleoside triphosphate hydrolases"/>
    <property type="match status" value="1"/>
</dbReference>
<dbReference type="PANTHER" id="PTHR32039">
    <property type="entry name" value="MAGNESIUM-CHELATASE SUBUNIT CHLI"/>
    <property type="match status" value="1"/>
</dbReference>
<comment type="similarity">
    <text evidence="1">Belongs to the Mg-chelatase subunits D/I family. ComM subfamily.</text>
</comment>